<organism evidence="1 2">
    <name type="scientific">Pseudomonas fluorescens</name>
    <dbReference type="NCBI Taxonomy" id="294"/>
    <lineage>
        <taxon>Bacteria</taxon>
        <taxon>Pseudomonadati</taxon>
        <taxon>Pseudomonadota</taxon>
        <taxon>Gammaproteobacteria</taxon>
        <taxon>Pseudomonadales</taxon>
        <taxon>Pseudomonadaceae</taxon>
        <taxon>Pseudomonas</taxon>
    </lineage>
</organism>
<comment type="caution">
    <text evidence="1">The sequence shown here is derived from an EMBL/GenBank/DDBJ whole genome shotgun (WGS) entry which is preliminary data.</text>
</comment>
<accession>A0A944DGR1</accession>
<evidence type="ECO:0000313" key="2">
    <source>
        <dbReference type="Proteomes" id="UP000692896"/>
    </source>
</evidence>
<protein>
    <submittedName>
        <fullName evidence="1">Uncharacterized protein</fullName>
    </submittedName>
</protein>
<dbReference type="Proteomes" id="UP000692896">
    <property type="component" value="Unassembled WGS sequence"/>
</dbReference>
<evidence type="ECO:0000313" key="1">
    <source>
        <dbReference type="EMBL" id="MBT2328936.1"/>
    </source>
</evidence>
<dbReference type="AlphaFoldDB" id="A0A944DGR1"/>
<reference evidence="1" key="1">
    <citation type="submission" date="2021-03" db="EMBL/GenBank/DDBJ databases">
        <title>Genomic analysis provides insights into the functional capacity of soil bacteria communities inhabiting an altitudinal gradient in the Atacama Desert.</title>
        <authorList>
            <person name="Gonzalez M."/>
            <person name="Maldonado J."/>
            <person name="Maza F."/>
            <person name="Hodar C."/>
            <person name="Cortes M."/>
            <person name="Palma R."/>
            <person name="Andreani C."/>
            <person name="Gaete A."/>
            <person name="Vasquez-Dean J."/>
            <person name="Acuna V."/>
            <person name="Aguado M."/>
            <person name="Mandakovic D."/>
            <person name="Latorre M."/>
            <person name="Orellana A."/>
            <person name="Gutierrez R."/>
            <person name="Montecino M."/>
            <person name="Allende M."/>
            <person name="Maass A."/>
            <person name="Cambiazo V."/>
        </authorList>
    </citation>
    <scope>NUCLEOTIDE SEQUENCE</scope>
    <source>
        <strain evidence="1">ISL-25</strain>
    </source>
</reference>
<dbReference type="RefSeq" id="WP_214917742.1">
    <property type="nucleotide sequence ID" value="NZ_JAGGNX010000022.1"/>
</dbReference>
<dbReference type="EMBL" id="JAGGOB010000020">
    <property type="protein sequence ID" value="MBT2328936.1"/>
    <property type="molecule type" value="Genomic_DNA"/>
</dbReference>
<name>A0A944DGR1_PSEFL</name>
<gene>
    <name evidence="1" type="ORF">J7E47_09420</name>
</gene>
<proteinExistence type="predicted"/>
<sequence length="343" mass="38182">MDDSQNTSAESTKKFTSKMPEQFGIQARGFADADTATRLATIVGEAVRALGGKFDLSGLDGITLAVDYNQALLDLDRGYETNCKLTATNSHVVGVAMTPGVLRNGALKSHIVLNAHHISPLIDLEDAQGRDHAIHILAHECGHVEVTNAFDRCFPNVLLRQKNGSILEQMQWQVILAVWDEFAVTSISAGFGESQTEAYENTFINDLAQADKRSNRLILNYREHGSVDQILGEIYGCYGDVLKFAAYHLGNLQGLGIRWQDSEKTASTLKDHWFLPYFERLQAACLEIAKDYGEWKNKASFTLIADIIDDLVERAGLLIEPMEDDRFWVDIPYTPETDPLLCK</sequence>